<dbReference type="RefSeq" id="XP_025548246.1">
    <property type="nucleotide sequence ID" value="XM_025694112.1"/>
</dbReference>
<dbReference type="EMBL" id="KZ824307">
    <property type="protein sequence ID" value="RAL09092.1"/>
    <property type="molecule type" value="Genomic_DNA"/>
</dbReference>
<dbReference type="InterPro" id="IPR024645">
    <property type="entry name" value="Mitochondr_Som1"/>
</dbReference>
<reference evidence="1 2" key="1">
    <citation type="submission" date="2018-02" db="EMBL/GenBank/DDBJ databases">
        <title>The genomes of Aspergillus section Nigri reveals drivers in fungal speciation.</title>
        <authorList>
            <consortium name="DOE Joint Genome Institute"/>
            <person name="Vesth T.C."/>
            <person name="Nybo J."/>
            <person name="Theobald S."/>
            <person name="Brandl J."/>
            <person name="Frisvad J.C."/>
            <person name="Nielsen K.F."/>
            <person name="Lyhne E.K."/>
            <person name="Kogle M.E."/>
            <person name="Kuo A."/>
            <person name="Riley R."/>
            <person name="Clum A."/>
            <person name="Nolan M."/>
            <person name="Lipzen A."/>
            <person name="Salamov A."/>
            <person name="Henrissat B."/>
            <person name="Wiebenga A."/>
            <person name="De vries R.P."/>
            <person name="Grigoriev I.V."/>
            <person name="Mortensen U.H."/>
            <person name="Andersen M.R."/>
            <person name="Baker S.E."/>
        </authorList>
    </citation>
    <scope>NUCLEOTIDE SEQUENCE [LARGE SCALE GENOMIC DNA]</scope>
    <source>
        <strain evidence="1 2">CBS 101889</strain>
    </source>
</reference>
<gene>
    <name evidence="1" type="ORF">BO97DRAFT_397051</name>
</gene>
<evidence type="ECO:0000313" key="2">
    <source>
        <dbReference type="Proteomes" id="UP000248961"/>
    </source>
</evidence>
<accession>A0A395HMC5</accession>
<evidence type="ECO:0008006" key="3">
    <source>
        <dbReference type="Google" id="ProtNLM"/>
    </source>
</evidence>
<dbReference type="GeneID" id="37198401"/>
<dbReference type="VEuPathDB" id="FungiDB:BO97DRAFT_397051"/>
<dbReference type="Pfam" id="PF11093">
    <property type="entry name" value="Mitochondr_Som1"/>
    <property type="match status" value="1"/>
</dbReference>
<dbReference type="Proteomes" id="UP000248961">
    <property type="component" value="Unassembled WGS sequence"/>
</dbReference>
<dbReference type="AlphaFoldDB" id="A0A395HMC5"/>
<sequence length="114" mass="12548">MAPLVPVFHAETLPEHVNISTKNFQEKRRKGGTVELEKCPLLEMVQYSCNPPQGGIPKPGVIVCQPVVRLFRRCAGGLTVETTAWEPIRVAREKEEEERKRAAAAAAQKDAGNA</sequence>
<dbReference type="GO" id="GO:0042720">
    <property type="term" value="C:mitochondrial inner membrane peptidase complex"/>
    <property type="evidence" value="ECO:0007669"/>
    <property type="project" value="InterPro"/>
</dbReference>
<name>A0A395HMC5_ASPHC</name>
<keyword evidence="2" id="KW-1185">Reference proteome</keyword>
<organism evidence="1 2">
    <name type="scientific">Aspergillus homomorphus (strain CBS 101889)</name>
    <dbReference type="NCBI Taxonomy" id="1450537"/>
    <lineage>
        <taxon>Eukaryota</taxon>
        <taxon>Fungi</taxon>
        <taxon>Dikarya</taxon>
        <taxon>Ascomycota</taxon>
        <taxon>Pezizomycotina</taxon>
        <taxon>Eurotiomycetes</taxon>
        <taxon>Eurotiomycetidae</taxon>
        <taxon>Eurotiales</taxon>
        <taxon>Aspergillaceae</taxon>
        <taxon>Aspergillus</taxon>
        <taxon>Aspergillus subgen. Circumdati</taxon>
    </lineage>
</organism>
<evidence type="ECO:0000313" key="1">
    <source>
        <dbReference type="EMBL" id="RAL09092.1"/>
    </source>
</evidence>
<protein>
    <recommendedName>
        <fullName evidence="3">Mitochondrial export protein Som1</fullName>
    </recommendedName>
</protein>
<dbReference type="OrthoDB" id="3983163at2759"/>
<proteinExistence type="predicted"/>